<dbReference type="AlphaFoldDB" id="A0A923MJY6"/>
<evidence type="ECO:0000313" key="3">
    <source>
        <dbReference type="Proteomes" id="UP000620327"/>
    </source>
</evidence>
<name>A0A923MJY6_9FIRM</name>
<evidence type="ECO:0000313" key="2">
    <source>
        <dbReference type="EMBL" id="MBC5770579.1"/>
    </source>
</evidence>
<proteinExistence type="predicted"/>
<feature type="domain" description="Arc-like DNA binding" evidence="1">
    <location>
        <begin position="20"/>
        <end position="59"/>
    </location>
</feature>
<dbReference type="Gene3D" id="1.10.1220.10">
    <property type="entry name" value="Met repressor-like"/>
    <property type="match status" value="1"/>
</dbReference>
<dbReference type="EMBL" id="JACOQI010000008">
    <property type="protein sequence ID" value="MBC5770579.1"/>
    <property type="molecule type" value="Genomic_DNA"/>
</dbReference>
<dbReference type="GO" id="GO:0003677">
    <property type="term" value="F:DNA binding"/>
    <property type="evidence" value="ECO:0007669"/>
    <property type="project" value="UniProtKB-KW"/>
</dbReference>
<dbReference type="Proteomes" id="UP000620327">
    <property type="component" value="Unassembled WGS sequence"/>
</dbReference>
<comment type="caution">
    <text evidence="2">The sequence shown here is derived from an EMBL/GenBank/DDBJ whole genome shotgun (WGS) entry which is preliminary data.</text>
</comment>
<reference evidence="2" key="1">
    <citation type="submission" date="2020-08" db="EMBL/GenBank/DDBJ databases">
        <title>Genome public.</title>
        <authorList>
            <person name="Liu C."/>
            <person name="Sun Q."/>
        </authorList>
    </citation>
    <scope>NUCLEOTIDE SEQUENCE</scope>
    <source>
        <strain evidence="2">BX15</strain>
    </source>
</reference>
<keyword evidence="2" id="KW-0238">DNA-binding</keyword>
<sequence length="67" mass="7813">MPTTDAQRRARDKWLSEKVETINLRVPKGSKEIIKSHAEKHGESTNAFVYRTVMEAIQRDEKADREE</sequence>
<keyword evidence="3" id="KW-1185">Reference proteome</keyword>
<dbReference type="InterPro" id="IPR005569">
    <property type="entry name" value="Arc_DNA-bd_dom"/>
</dbReference>
<dbReference type="InterPro" id="IPR010985">
    <property type="entry name" value="Ribbon_hlx_hlx"/>
</dbReference>
<dbReference type="InterPro" id="IPR013321">
    <property type="entry name" value="Arc_rbn_hlx_hlx"/>
</dbReference>
<organism evidence="2 3">
    <name type="scientific">Dysosmobacter segnis</name>
    <dbReference type="NCBI Taxonomy" id="2763042"/>
    <lineage>
        <taxon>Bacteria</taxon>
        <taxon>Bacillati</taxon>
        <taxon>Bacillota</taxon>
        <taxon>Clostridia</taxon>
        <taxon>Eubacteriales</taxon>
        <taxon>Oscillospiraceae</taxon>
        <taxon>Dysosmobacter</taxon>
    </lineage>
</organism>
<dbReference type="GO" id="GO:0006355">
    <property type="term" value="P:regulation of DNA-templated transcription"/>
    <property type="evidence" value="ECO:0007669"/>
    <property type="project" value="InterPro"/>
</dbReference>
<evidence type="ECO:0000259" key="1">
    <source>
        <dbReference type="Pfam" id="PF03869"/>
    </source>
</evidence>
<dbReference type="Pfam" id="PF03869">
    <property type="entry name" value="Arc"/>
    <property type="match status" value="1"/>
</dbReference>
<dbReference type="RefSeq" id="WP_187014828.1">
    <property type="nucleotide sequence ID" value="NZ_JACOQI010000008.1"/>
</dbReference>
<accession>A0A923MJY6</accession>
<dbReference type="SUPFAM" id="SSF47598">
    <property type="entry name" value="Ribbon-helix-helix"/>
    <property type="match status" value="1"/>
</dbReference>
<gene>
    <name evidence="2" type="ORF">H8Z83_09630</name>
</gene>
<protein>
    <submittedName>
        <fullName evidence="2">Arc family DNA-binding protein</fullName>
    </submittedName>
</protein>